<dbReference type="EMBL" id="JBGBZA010000001">
    <property type="protein sequence ID" value="MEY9313454.1"/>
    <property type="molecule type" value="Genomic_DNA"/>
</dbReference>
<dbReference type="Gene3D" id="2.40.128.380">
    <property type="entry name" value="T3SS negative regulator GrlR"/>
    <property type="match status" value="1"/>
</dbReference>
<dbReference type="Proteomes" id="UP001565471">
    <property type="component" value="Unassembled WGS sequence"/>
</dbReference>
<accession>A0ABV4EQP2</accession>
<protein>
    <submittedName>
        <fullName evidence="1">Uncharacterized protein</fullName>
    </submittedName>
</protein>
<reference evidence="1 2" key="1">
    <citation type="submission" date="2024-07" db="EMBL/GenBank/DDBJ databases">
        <title>Genomic Encyclopedia of Type Strains, Phase V (KMG-V): Genome sequencing to study the core and pangenomes of soil and plant-associated prokaryotes.</title>
        <authorList>
            <person name="Whitman W."/>
        </authorList>
    </citation>
    <scope>NUCLEOTIDE SEQUENCE [LARGE SCALE GENOMIC DNA]</scope>
    <source>
        <strain evidence="1 2">USDA 415</strain>
    </source>
</reference>
<sequence length="119" mass="12525">MANGDEEFSFMSALYRMCFGGVANQGGGCIYVGNGKIFGADGGGVLYRGSYTERAGEMHVSVTLSAVADAVKLVTGYRLAKGENLPLSAKWPCDFANGVQQIQVGGKTVDICFEKIGDI</sequence>
<organism evidence="1 2">
    <name type="scientific">Bradyrhizobium elkanii</name>
    <dbReference type="NCBI Taxonomy" id="29448"/>
    <lineage>
        <taxon>Bacteria</taxon>
        <taxon>Pseudomonadati</taxon>
        <taxon>Pseudomonadota</taxon>
        <taxon>Alphaproteobacteria</taxon>
        <taxon>Hyphomicrobiales</taxon>
        <taxon>Nitrobacteraceae</taxon>
        <taxon>Bradyrhizobium</taxon>
    </lineage>
</organism>
<evidence type="ECO:0000313" key="1">
    <source>
        <dbReference type="EMBL" id="MEY9313454.1"/>
    </source>
</evidence>
<dbReference type="RefSeq" id="WP_016847907.1">
    <property type="nucleotide sequence ID" value="NZ_CP126027.1"/>
</dbReference>
<dbReference type="InterPro" id="IPR043019">
    <property type="entry name" value="GrlR_sf"/>
</dbReference>
<gene>
    <name evidence="1" type="ORF">ABIF29_000253</name>
</gene>
<comment type="caution">
    <text evidence="1">The sequence shown here is derived from an EMBL/GenBank/DDBJ whole genome shotgun (WGS) entry which is preliminary data.</text>
</comment>
<evidence type="ECO:0000313" key="2">
    <source>
        <dbReference type="Proteomes" id="UP001565471"/>
    </source>
</evidence>
<name>A0ABV4EQP2_BRAEL</name>
<keyword evidence="2" id="KW-1185">Reference proteome</keyword>
<proteinExistence type="predicted"/>